<name>A0A8F1SBC6_9BACT</name>
<reference evidence="1" key="1">
    <citation type="submission" date="2021-06" db="EMBL/GenBank/DDBJ databases">
        <title>An adapted protocol for Saccharibacteria cultivation: two new species join this phylum of Candidate Phyla Radiations.</title>
        <authorList>
            <person name="Ibrahim A."/>
            <person name="Maatouk M."/>
            <person name="Zgheib R."/>
            <person name="Haddad G."/>
            <person name="Bou Khalil J."/>
            <person name="Raoult D."/>
            <person name="Bittar F."/>
        </authorList>
    </citation>
    <scope>NUCLEOTIDE SEQUENCE</scope>
    <source>
        <strain evidence="1">IHU1</strain>
    </source>
</reference>
<gene>
    <name evidence="1" type="ORF">KOY48_01485</name>
</gene>
<dbReference type="AlphaFoldDB" id="A0A8F1SBC6"/>
<dbReference type="Proteomes" id="UP000679129">
    <property type="component" value="Chromosome"/>
</dbReference>
<dbReference type="EMBL" id="CP076460">
    <property type="protein sequence ID" value="QWQ32513.1"/>
    <property type="molecule type" value="Genomic_DNA"/>
</dbReference>
<dbReference type="KEGG" id="mnd:KOY48_01485"/>
<keyword evidence="2" id="KW-1185">Reference proteome</keyword>
<evidence type="ECO:0000313" key="2">
    <source>
        <dbReference type="Proteomes" id="UP000679129"/>
    </source>
</evidence>
<protein>
    <submittedName>
        <fullName evidence="1">Uncharacterized protein</fullName>
    </submittedName>
</protein>
<sequence length="50" mass="5935">MIKNITITGVKYELKDTTKKYVERKIGAIRKYLPAPRPKKRDRRCKDQAD</sequence>
<proteinExistence type="predicted"/>
<evidence type="ECO:0000313" key="1">
    <source>
        <dbReference type="EMBL" id="QWQ32513.1"/>
    </source>
</evidence>
<accession>A0A8F1SBC6</accession>
<organism evidence="1 2">
    <name type="scientific">Candidatus Minimicrobia naudis</name>
    <dbReference type="NCBI Taxonomy" id="2841263"/>
    <lineage>
        <taxon>Bacteria</taxon>
        <taxon>Candidatus Saccharimonadota</taxon>
        <taxon>Candidatus Saccharimonadota incertae sedis</taxon>
        <taxon>Candidatus Minimicrobia</taxon>
    </lineage>
</organism>